<dbReference type="EMBL" id="UZAU01000235">
    <property type="status" value="NOT_ANNOTATED_CDS"/>
    <property type="molecule type" value="Genomic_DNA"/>
</dbReference>
<dbReference type="InterPro" id="IPR044730">
    <property type="entry name" value="RNase_H-like_dom_plant"/>
</dbReference>
<reference evidence="2" key="2">
    <citation type="submission" date="2021-03" db="UniProtKB">
        <authorList>
            <consortium name="EnsemblPlants"/>
        </authorList>
    </citation>
    <scope>IDENTIFICATION</scope>
</reference>
<sequence length="620" mass="68191">MDCVTTAEYGFLVNGRPRGSVIPSRGLRQGCPLSPYLFLFCAEALSSLLRQAEVSGELMGFRCSRSGPRVSHLFFADDSLIFGRANGREAESIRRILQCYEYASGQQVNFDKSAITFSPNVLPADRTSVLGILGLGSVATHDKYLGLPTVIGRNKKRTFASICDKVQKRIRGWKRSFFSAGGREILIKAILQAVPNYMMSMFQLPVATCDKLRSIILQFWWGTNNDKRKIAWVKWEDVCQPKSKGGLGFKDLVLFNQAMVAKQVWRLMQSPHSLAARVLKYKYFPNTSILDAKDRQGSSHLWSSLIWGLKLLHLGLRKVVGDGQSVDAFRDPWIPRPVSFRPISPAPIDGVMVSELIGSEGTWDVQTLSQYFLSLDIDVILGIPLRGGQCEDGWCWHYNSNGCYSVKSGYKVAIDREAWEEFCGVSYGGGLGASLGVWVGEVVAGGDGTGMDGLVSGEPERCRWWPPGWGVCVIWWMLSPWERFYGLGGVIRGHAGEVWAAWAVGVVGDFQVAVAELLAVRMGLLWTTRLGFAVVRVETDSSVVSSWINCLDNILMYKPIIDEILSLLAAAGGGSCYAISRDANGVAHALAKSVTSSIGVQVWTDACPRFISAPVTVDLI</sequence>
<reference evidence="2" key="1">
    <citation type="submission" date="2018-11" db="EMBL/GenBank/DDBJ databases">
        <authorList>
            <person name="Grassa J C."/>
        </authorList>
    </citation>
    <scope>NUCLEOTIDE SEQUENCE [LARGE SCALE GENOMIC DNA]</scope>
</reference>
<dbReference type="EnsemblPlants" id="evm.model.02.2513">
    <property type="protein sequence ID" value="cds.evm.model.02.2513"/>
    <property type="gene ID" value="evm.TU.02.2513"/>
</dbReference>
<dbReference type="Pfam" id="PF00078">
    <property type="entry name" value="RVT_1"/>
    <property type="match status" value="1"/>
</dbReference>
<dbReference type="Gramene" id="evm.model.02.2513">
    <property type="protein sequence ID" value="cds.evm.model.02.2513"/>
    <property type="gene ID" value="evm.TU.02.2513"/>
</dbReference>
<dbReference type="CDD" id="cd06222">
    <property type="entry name" value="RNase_H_like"/>
    <property type="match status" value="1"/>
</dbReference>
<keyword evidence="3" id="KW-1185">Reference proteome</keyword>
<evidence type="ECO:0000313" key="3">
    <source>
        <dbReference type="Proteomes" id="UP000596661"/>
    </source>
</evidence>
<dbReference type="GO" id="GO:0003676">
    <property type="term" value="F:nucleic acid binding"/>
    <property type="evidence" value="ECO:0007669"/>
    <property type="project" value="InterPro"/>
</dbReference>
<name>A0A803NXV2_CANSA</name>
<dbReference type="PANTHER" id="PTHR33116">
    <property type="entry name" value="REVERSE TRANSCRIPTASE ZINC-BINDING DOMAIN-CONTAINING PROTEIN-RELATED-RELATED"/>
    <property type="match status" value="1"/>
</dbReference>
<organism evidence="2 3">
    <name type="scientific">Cannabis sativa</name>
    <name type="common">Hemp</name>
    <name type="synonym">Marijuana</name>
    <dbReference type="NCBI Taxonomy" id="3483"/>
    <lineage>
        <taxon>Eukaryota</taxon>
        <taxon>Viridiplantae</taxon>
        <taxon>Streptophyta</taxon>
        <taxon>Embryophyta</taxon>
        <taxon>Tracheophyta</taxon>
        <taxon>Spermatophyta</taxon>
        <taxon>Magnoliopsida</taxon>
        <taxon>eudicotyledons</taxon>
        <taxon>Gunneridae</taxon>
        <taxon>Pentapetalae</taxon>
        <taxon>rosids</taxon>
        <taxon>fabids</taxon>
        <taxon>Rosales</taxon>
        <taxon>Cannabaceae</taxon>
        <taxon>Cannabis</taxon>
    </lineage>
</organism>
<dbReference type="InterPro" id="IPR036397">
    <property type="entry name" value="RNaseH_sf"/>
</dbReference>
<dbReference type="AlphaFoldDB" id="A0A803NXV2"/>
<dbReference type="InterPro" id="IPR043502">
    <property type="entry name" value="DNA/RNA_pol_sf"/>
</dbReference>
<dbReference type="PROSITE" id="PS50878">
    <property type="entry name" value="RT_POL"/>
    <property type="match status" value="1"/>
</dbReference>
<dbReference type="PANTHER" id="PTHR33116:SF86">
    <property type="entry name" value="REVERSE TRANSCRIPTASE DOMAIN-CONTAINING PROTEIN"/>
    <property type="match status" value="1"/>
</dbReference>
<dbReference type="Gene3D" id="3.30.420.10">
    <property type="entry name" value="Ribonuclease H-like superfamily/Ribonuclease H"/>
    <property type="match status" value="1"/>
</dbReference>
<evidence type="ECO:0000313" key="2">
    <source>
        <dbReference type="EnsemblPlants" id="cds.evm.model.02.2513"/>
    </source>
</evidence>
<evidence type="ECO:0000259" key="1">
    <source>
        <dbReference type="PROSITE" id="PS50878"/>
    </source>
</evidence>
<accession>A0A803NXV2</accession>
<dbReference type="GO" id="GO:0004523">
    <property type="term" value="F:RNA-DNA hybrid ribonuclease activity"/>
    <property type="evidence" value="ECO:0007669"/>
    <property type="project" value="InterPro"/>
</dbReference>
<dbReference type="SUPFAM" id="SSF56672">
    <property type="entry name" value="DNA/RNA polymerases"/>
    <property type="match status" value="1"/>
</dbReference>
<dbReference type="Pfam" id="PF13456">
    <property type="entry name" value="RVT_3"/>
    <property type="match status" value="1"/>
</dbReference>
<proteinExistence type="predicted"/>
<dbReference type="InterPro" id="IPR012337">
    <property type="entry name" value="RNaseH-like_sf"/>
</dbReference>
<protein>
    <recommendedName>
        <fullName evidence="1">Reverse transcriptase domain-containing protein</fullName>
    </recommendedName>
</protein>
<feature type="domain" description="Reverse transcriptase" evidence="1">
    <location>
        <begin position="1"/>
        <end position="149"/>
    </location>
</feature>
<dbReference type="InterPro" id="IPR002156">
    <property type="entry name" value="RNaseH_domain"/>
</dbReference>
<dbReference type="InterPro" id="IPR000477">
    <property type="entry name" value="RT_dom"/>
</dbReference>
<dbReference type="Proteomes" id="UP000596661">
    <property type="component" value="Chromosome 2"/>
</dbReference>
<dbReference type="SUPFAM" id="SSF53098">
    <property type="entry name" value="Ribonuclease H-like"/>
    <property type="match status" value="1"/>
</dbReference>